<feature type="transmembrane region" description="Helical" evidence="12">
    <location>
        <begin position="211"/>
        <end position="236"/>
    </location>
</feature>
<keyword evidence="4 12" id="KW-1133">Transmembrane helix</keyword>
<keyword evidence="2" id="KW-1003">Cell membrane</keyword>
<evidence type="ECO:0000256" key="1">
    <source>
        <dbReference type="ARBA" id="ARBA00004651"/>
    </source>
</evidence>
<evidence type="ECO:0000256" key="6">
    <source>
        <dbReference type="ARBA" id="ARBA00023136"/>
    </source>
</evidence>
<dbReference type="SUPFAM" id="SSF81321">
    <property type="entry name" value="Family A G protein-coupled receptor-like"/>
    <property type="match status" value="1"/>
</dbReference>
<keyword evidence="10 11" id="KW-0807">Transducer</keyword>
<keyword evidence="5 11" id="KW-0297">G-protein coupled receptor</keyword>
<dbReference type="Proteomes" id="UP000274504">
    <property type="component" value="Unassembled WGS sequence"/>
</dbReference>
<evidence type="ECO:0000256" key="3">
    <source>
        <dbReference type="ARBA" id="ARBA00022692"/>
    </source>
</evidence>
<gene>
    <name evidence="14" type="ORF">HDID_LOCUS9171</name>
    <name evidence="15" type="ORF">WMSIL1_LOCUS9126</name>
</gene>
<keyword evidence="17" id="KW-1185">Reference proteome</keyword>
<dbReference type="AlphaFoldDB" id="A0A0R3SUJ3"/>
<dbReference type="PRINTS" id="PR00237">
    <property type="entry name" value="GPCRRHODOPSN"/>
</dbReference>
<evidence type="ECO:0000259" key="13">
    <source>
        <dbReference type="PROSITE" id="PS50262"/>
    </source>
</evidence>
<dbReference type="InterPro" id="IPR000405">
    <property type="entry name" value="Galanin_rcpt"/>
</dbReference>
<evidence type="ECO:0000256" key="5">
    <source>
        <dbReference type="ARBA" id="ARBA00023040"/>
    </source>
</evidence>
<evidence type="ECO:0000256" key="7">
    <source>
        <dbReference type="ARBA" id="ARBA00023157"/>
    </source>
</evidence>
<evidence type="ECO:0000256" key="8">
    <source>
        <dbReference type="ARBA" id="ARBA00023170"/>
    </source>
</evidence>
<dbReference type="Proteomes" id="UP000321570">
    <property type="component" value="Unassembled WGS sequence"/>
</dbReference>
<feature type="transmembrane region" description="Helical" evidence="12">
    <location>
        <begin position="30"/>
        <end position="54"/>
    </location>
</feature>
<dbReference type="SMART" id="SM01381">
    <property type="entry name" value="7TM_GPCR_Srsx"/>
    <property type="match status" value="1"/>
</dbReference>
<evidence type="ECO:0000313" key="14">
    <source>
        <dbReference type="EMBL" id="VDL61489.1"/>
    </source>
</evidence>
<dbReference type="PANTHER" id="PTHR45695">
    <property type="entry name" value="LEUCOKININ RECEPTOR-RELATED"/>
    <property type="match status" value="1"/>
</dbReference>
<dbReference type="STRING" id="6216.A0A0R3SUJ3"/>
<dbReference type="PANTHER" id="PTHR45695:SF23">
    <property type="entry name" value="GALANIN-LIKE G-PROTEIN COUPLED RECEPTOR NPR-9"/>
    <property type="match status" value="1"/>
</dbReference>
<proteinExistence type="inferred from homology"/>
<dbReference type="EMBL" id="UYSG01011228">
    <property type="protein sequence ID" value="VDL61489.1"/>
    <property type="molecule type" value="Genomic_DNA"/>
</dbReference>
<dbReference type="InterPro" id="IPR017452">
    <property type="entry name" value="GPCR_Rhodpsn_7TM"/>
</dbReference>
<dbReference type="PRINTS" id="PR00663">
    <property type="entry name" value="GALANINR"/>
</dbReference>
<evidence type="ECO:0000313" key="18">
    <source>
        <dbReference type="WBParaSite" id="HDID_0000917301-mRNA-1"/>
    </source>
</evidence>
<evidence type="ECO:0000313" key="17">
    <source>
        <dbReference type="Proteomes" id="UP000321570"/>
    </source>
</evidence>
<evidence type="ECO:0000256" key="4">
    <source>
        <dbReference type="ARBA" id="ARBA00022989"/>
    </source>
</evidence>
<feature type="transmembrane region" description="Helical" evidence="12">
    <location>
        <begin position="104"/>
        <end position="125"/>
    </location>
</feature>
<feature type="domain" description="G-protein coupled receptors family 1 profile" evidence="13">
    <location>
        <begin position="46"/>
        <end position="318"/>
    </location>
</feature>
<keyword evidence="8 11" id="KW-0675">Receptor</keyword>
<protein>
    <submittedName>
        <fullName evidence="18">G_PROTEIN_RECEP_F1_2 domain-containing protein</fullName>
    </submittedName>
</protein>
<dbReference type="Gene3D" id="1.20.1070.10">
    <property type="entry name" value="Rhodopsin 7-helix transmembrane proteins"/>
    <property type="match status" value="1"/>
</dbReference>
<dbReference type="OrthoDB" id="2132067at2759"/>
<evidence type="ECO:0000256" key="9">
    <source>
        <dbReference type="ARBA" id="ARBA00023180"/>
    </source>
</evidence>
<feature type="transmembrane region" description="Helical" evidence="12">
    <location>
        <begin position="263"/>
        <end position="287"/>
    </location>
</feature>
<dbReference type="PROSITE" id="PS50262">
    <property type="entry name" value="G_PROTEIN_RECEP_F1_2"/>
    <property type="match status" value="1"/>
</dbReference>
<keyword evidence="9" id="KW-0325">Glycoprotein</keyword>
<sequence length="415" mass="47495">MNNAEYYNLSAYPNCPANEPVDYLIILQRYVVPILFGIVDLIGFTGNLLVIIVIAGYSTMRNSTNILILSLALADLSFIICCVPFTAMVYALEIWPLPDFFCKIYNFTTFLSAYCSVYTLVLMSLDRFLAVVFPLRSRLWRTTKNTVITLIIMWIILIAANLPIPILSRTFYWIESDQESGCKRRMCHISWMVQLTYNDVPININQENSKFFYTVFFVLGYAFPLALICLFYSVLLKELLCGRVSKMSKSVEAHKGKRKATKLVIIVISVFAACWLPIQVIFMYQSFYSDSSTMTFRVFHIMGNVLAYANSCVNPILYAFFSDTFRAGFASLICMDKSKMRDVHYESNADQTEMLTVRNHTIRMPATSVQEKSPMKASANNRSMKVHQKEVAFVESVCVHPLTQYPPERAENLLE</sequence>
<feature type="transmembrane region" description="Helical" evidence="12">
    <location>
        <begin position="146"/>
        <end position="167"/>
    </location>
</feature>
<keyword evidence="3 11" id="KW-0812">Transmembrane</keyword>
<reference evidence="14 16" key="2">
    <citation type="submission" date="2018-11" db="EMBL/GenBank/DDBJ databases">
        <authorList>
            <consortium name="Pathogen Informatics"/>
        </authorList>
    </citation>
    <scope>NUCLEOTIDE SEQUENCE [LARGE SCALE GENOMIC DNA]</scope>
</reference>
<reference evidence="18" key="1">
    <citation type="submission" date="2017-02" db="UniProtKB">
        <authorList>
            <consortium name="WormBaseParasite"/>
        </authorList>
    </citation>
    <scope>IDENTIFICATION</scope>
</reference>
<evidence type="ECO:0000256" key="10">
    <source>
        <dbReference type="ARBA" id="ARBA00023224"/>
    </source>
</evidence>
<organism evidence="18">
    <name type="scientific">Hymenolepis diminuta</name>
    <name type="common">Rat tapeworm</name>
    <dbReference type="NCBI Taxonomy" id="6216"/>
    <lineage>
        <taxon>Eukaryota</taxon>
        <taxon>Metazoa</taxon>
        <taxon>Spiralia</taxon>
        <taxon>Lophotrochozoa</taxon>
        <taxon>Platyhelminthes</taxon>
        <taxon>Cestoda</taxon>
        <taxon>Eucestoda</taxon>
        <taxon>Cyclophyllidea</taxon>
        <taxon>Hymenolepididae</taxon>
        <taxon>Hymenolepis</taxon>
    </lineage>
</organism>
<dbReference type="Pfam" id="PF00001">
    <property type="entry name" value="7tm_1"/>
    <property type="match status" value="1"/>
</dbReference>
<evidence type="ECO:0000256" key="12">
    <source>
        <dbReference type="SAM" id="Phobius"/>
    </source>
</evidence>
<reference evidence="15 17" key="3">
    <citation type="submission" date="2019-07" db="EMBL/GenBank/DDBJ databases">
        <authorList>
            <person name="Jastrzebski P J."/>
            <person name="Paukszto L."/>
            <person name="Jastrzebski P J."/>
        </authorList>
    </citation>
    <scope>NUCLEOTIDE SEQUENCE [LARGE SCALE GENOMIC DNA]</scope>
    <source>
        <strain evidence="15 17">WMS-il1</strain>
    </source>
</reference>
<dbReference type="InterPro" id="IPR000276">
    <property type="entry name" value="GPCR_Rhodpsn"/>
</dbReference>
<evidence type="ECO:0000313" key="16">
    <source>
        <dbReference type="Proteomes" id="UP000274504"/>
    </source>
</evidence>
<accession>A0A0R3SUJ3</accession>
<feature type="transmembrane region" description="Helical" evidence="12">
    <location>
        <begin position="299"/>
        <end position="321"/>
    </location>
</feature>
<evidence type="ECO:0000313" key="15">
    <source>
        <dbReference type="EMBL" id="VUZ50264.1"/>
    </source>
</evidence>
<dbReference type="EMBL" id="CABIJS010000355">
    <property type="protein sequence ID" value="VUZ50264.1"/>
    <property type="molecule type" value="Genomic_DNA"/>
</dbReference>
<evidence type="ECO:0000256" key="2">
    <source>
        <dbReference type="ARBA" id="ARBA00022475"/>
    </source>
</evidence>
<comment type="subcellular location">
    <subcellularLocation>
        <location evidence="1">Cell membrane</location>
        <topology evidence="1">Multi-pass membrane protein</topology>
    </subcellularLocation>
</comment>
<evidence type="ECO:0000256" key="11">
    <source>
        <dbReference type="RuleBase" id="RU000688"/>
    </source>
</evidence>
<name>A0A0R3SUJ3_HYMDI</name>
<comment type="similarity">
    <text evidence="11">Belongs to the G-protein coupled receptor 1 family.</text>
</comment>
<keyword evidence="7" id="KW-1015">Disulfide bond</keyword>
<keyword evidence="6 12" id="KW-0472">Membrane</keyword>
<dbReference type="GO" id="GO:0004930">
    <property type="term" value="F:G protein-coupled receptor activity"/>
    <property type="evidence" value="ECO:0007669"/>
    <property type="project" value="UniProtKB-KW"/>
</dbReference>
<dbReference type="PROSITE" id="PS00237">
    <property type="entry name" value="G_PROTEIN_RECEP_F1_1"/>
    <property type="match status" value="1"/>
</dbReference>
<dbReference type="WBParaSite" id="HDID_0000917301-mRNA-1">
    <property type="protein sequence ID" value="HDID_0000917301-mRNA-1"/>
    <property type="gene ID" value="HDID_0000917301"/>
</dbReference>
<feature type="transmembrane region" description="Helical" evidence="12">
    <location>
        <begin position="66"/>
        <end position="92"/>
    </location>
</feature>
<dbReference type="GO" id="GO:0005886">
    <property type="term" value="C:plasma membrane"/>
    <property type="evidence" value="ECO:0007669"/>
    <property type="project" value="UniProtKB-SubCell"/>
</dbReference>